<dbReference type="GO" id="GO:0008932">
    <property type="term" value="F:lytic endotransglycosylase activity"/>
    <property type="evidence" value="ECO:0007669"/>
    <property type="project" value="UniProtKB-UniRule"/>
</dbReference>
<evidence type="ECO:0000313" key="9">
    <source>
        <dbReference type="Proteomes" id="UP001145050"/>
    </source>
</evidence>
<dbReference type="Gene3D" id="3.30.160.60">
    <property type="entry name" value="Classic Zinc Finger"/>
    <property type="match status" value="1"/>
</dbReference>
<dbReference type="EMBL" id="JAMQKB010000009">
    <property type="protein sequence ID" value="MDC3424880.1"/>
    <property type="molecule type" value="Genomic_DNA"/>
</dbReference>
<comment type="similarity">
    <text evidence="7">Belongs to the transglycosylase MltG family.</text>
</comment>
<evidence type="ECO:0000313" key="8">
    <source>
        <dbReference type="EMBL" id="MDC3424880.1"/>
    </source>
</evidence>
<comment type="function">
    <text evidence="7">Functions as a peptidoglycan terminase that cleaves nascent peptidoglycan strands endolytically to terminate their elongation.</text>
</comment>
<dbReference type="Proteomes" id="UP001145050">
    <property type="component" value="Unassembled WGS sequence"/>
</dbReference>
<comment type="catalytic activity">
    <reaction evidence="7">
        <text>a peptidoglycan chain = a peptidoglycan chain with N-acetyl-1,6-anhydromuramyl-[peptide] at the reducing end + a peptidoglycan chain with N-acetylglucosamine at the non-reducing end.</text>
        <dbReference type="EC" id="4.2.2.29"/>
    </reaction>
</comment>
<dbReference type="AlphaFoldDB" id="A0A9X3WSF0"/>
<comment type="caution">
    <text evidence="8">The sequence shown here is derived from an EMBL/GenBank/DDBJ whole genome shotgun (WGS) entry which is preliminary data.</text>
</comment>
<proteinExistence type="inferred from homology"/>
<evidence type="ECO:0000256" key="7">
    <source>
        <dbReference type="HAMAP-Rule" id="MF_02065"/>
    </source>
</evidence>
<comment type="subcellular location">
    <subcellularLocation>
        <location evidence="7">Cell membrane</location>
        <topology evidence="7">Single-pass membrane protein</topology>
    </subcellularLocation>
</comment>
<protein>
    <recommendedName>
        <fullName evidence="7">Endolytic murein transglycosylase</fullName>
        <ecNumber evidence="7">4.2.2.29</ecNumber>
    </recommendedName>
    <alternativeName>
        <fullName evidence="7">Peptidoglycan lytic transglycosylase</fullName>
    </alternativeName>
    <alternativeName>
        <fullName evidence="7">Peptidoglycan polymerization terminase</fullName>
    </alternativeName>
</protein>
<keyword evidence="6 7" id="KW-0961">Cell wall biogenesis/degradation</keyword>
<name>A0A9X3WSF0_9BACI</name>
<sequence>MTSDNNHNGFDKDRLIKRSNEAKIVRKIVIIVISALTLIMAIGVTLGYLYVKSALEPVDPNDTSTIDVEIPLGSSTSKIASILEENGIIKDSRVFRFYTKFNNVSSFQAGEYTFSPSMKFNQIVEALQEGKVLKEPVLKVTIPEGKTIEQIATIYGNKTNINKEDFLNKVNDIEYVEQLIDQYPSILSEDILEPQIKNPLEGYLFPATYSFYEKNPSIENIIEKMIQKTETVVMPYLDVISENEELTVHKALTMASLVENEATTAEDRNIISGVFWNRLDAGMMLQTDPTVLYAMGERKEEEITKNKDIDSPYNTYKNLGLPIGPISNFAENSLKAALQPAETDNMYFLAGNDGKIYYAKTYEEHQQNVNKYLK</sequence>
<feature type="site" description="Important for catalytic activity" evidence="7">
    <location>
        <position position="261"/>
    </location>
</feature>
<dbReference type="GO" id="GO:0005886">
    <property type="term" value="C:plasma membrane"/>
    <property type="evidence" value="ECO:0007669"/>
    <property type="project" value="UniProtKB-SubCell"/>
</dbReference>
<dbReference type="RefSeq" id="WP_272436686.1">
    <property type="nucleotide sequence ID" value="NZ_JAMQKB010000009.1"/>
</dbReference>
<feature type="transmembrane region" description="Helical" evidence="7">
    <location>
        <begin position="28"/>
        <end position="51"/>
    </location>
</feature>
<dbReference type="GO" id="GO:0009252">
    <property type="term" value="P:peptidoglycan biosynthetic process"/>
    <property type="evidence" value="ECO:0007669"/>
    <property type="project" value="UniProtKB-UniRule"/>
</dbReference>
<keyword evidence="2 7" id="KW-0812">Transmembrane</keyword>
<evidence type="ECO:0000256" key="1">
    <source>
        <dbReference type="ARBA" id="ARBA00022475"/>
    </source>
</evidence>
<dbReference type="InterPro" id="IPR003770">
    <property type="entry name" value="MLTG-like"/>
</dbReference>
<dbReference type="EC" id="4.2.2.29" evidence="7"/>
<evidence type="ECO:0000256" key="3">
    <source>
        <dbReference type="ARBA" id="ARBA00022989"/>
    </source>
</evidence>
<dbReference type="NCBIfam" id="TIGR00247">
    <property type="entry name" value="endolytic transglycosylase MltG"/>
    <property type="match status" value="1"/>
</dbReference>
<organism evidence="8 9">
    <name type="scientific">Terrihalobacillus insolitus</name>
    <dbReference type="NCBI Taxonomy" id="2950438"/>
    <lineage>
        <taxon>Bacteria</taxon>
        <taxon>Bacillati</taxon>
        <taxon>Bacillota</taxon>
        <taxon>Bacilli</taxon>
        <taxon>Bacillales</taxon>
        <taxon>Bacillaceae</taxon>
        <taxon>Terrihalobacillus</taxon>
    </lineage>
</organism>
<accession>A0A9X3WSF0</accession>
<dbReference type="PANTHER" id="PTHR30518:SF2">
    <property type="entry name" value="ENDOLYTIC MUREIN TRANSGLYCOSYLASE"/>
    <property type="match status" value="1"/>
</dbReference>
<evidence type="ECO:0000256" key="4">
    <source>
        <dbReference type="ARBA" id="ARBA00023136"/>
    </source>
</evidence>
<dbReference type="GO" id="GO:0071555">
    <property type="term" value="P:cell wall organization"/>
    <property type="evidence" value="ECO:0007669"/>
    <property type="project" value="UniProtKB-KW"/>
</dbReference>
<keyword evidence="9" id="KW-1185">Reference proteome</keyword>
<dbReference type="Pfam" id="PF02618">
    <property type="entry name" value="YceG"/>
    <property type="match status" value="1"/>
</dbReference>
<dbReference type="PANTHER" id="PTHR30518">
    <property type="entry name" value="ENDOLYTIC MUREIN TRANSGLYCOSYLASE"/>
    <property type="match status" value="1"/>
</dbReference>
<gene>
    <name evidence="7 8" type="primary">mltG</name>
    <name evidence="8" type="ORF">NC797_10200</name>
</gene>
<dbReference type="HAMAP" id="MF_02065">
    <property type="entry name" value="MltG"/>
    <property type="match status" value="1"/>
</dbReference>
<keyword evidence="1 7" id="KW-1003">Cell membrane</keyword>
<keyword evidence="5 7" id="KW-0456">Lyase</keyword>
<evidence type="ECO:0000256" key="6">
    <source>
        <dbReference type="ARBA" id="ARBA00023316"/>
    </source>
</evidence>
<dbReference type="Gene3D" id="3.30.1490.480">
    <property type="entry name" value="Endolytic murein transglycosylase"/>
    <property type="match status" value="1"/>
</dbReference>
<reference evidence="8" key="1">
    <citation type="submission" date="2022-06" db="EMBL/GenBank/DDBJ databases">
        <title>Aquibacillus sp. a new bacterium isolated from soil saline samples.</title>
        <authorList>
            <person name="Galisteo C."/>
            <person name="De La Haba R."/>
            <person name="Sanchez-Porro C."/>
            <person name="Ventosa A."/>
        </authorList>
    </citation>
    <scope>NUCLEOTIDE SEQUENCE</scope>
    <source>
        <strain evidence="8">3ASR75-11</strain>
    </source>
</reference>
<dbReference type="CDD" id="cd08010">
    <property type="entry name" value="MltG_like"/>
    <property type="match status" value="1"/>
</dbReference>
<keyword evidence="3 7" id="KW-1133">Transmembrane helix</keyword>
<evidence type="ECO:0000256" key="2">
    <source>
        <dbReference type="ARBA" id="ARBA00022692"/>
    </source>
</evidence>
<evidence type="ECO:0000256" key="5">
    <source>
        <dbReference type="ARBA" id="ARBA00023239"/>
    </source>
</evidence>
<keyword evidence="4 7" id="KW-0472">Membrane</keyword>